<dbReference type="GO" id="GO:0006749">
    <property type="term" value="P:glutathione metabolic process"/>
    <property type="evidence" value="ECO:0007669"/>
    <property type="project" value="EnsemblFungi"/>
</dbReference>
<accession>A0A1L0B0B5</accession>
<evidence type="ECO:0000256" key="9">
    <source>
        <dbReference type="ARBA" id="ARBA00023004"/>
    </source>
</evidence>
<comment type="catalytic activity">
    <reaction evidence="12">
        <text>4 Fe(2+) + O2 + 4 H(+) = 4 Fe(3+) + 2 H2O</text>
        <dbReference type="Rhea" id="RHEA:11148"/>
        <dbReference type="ChEBI" id="CHEBI:15377"/>
        <dbReference type="ChEBI" id="CHEBI:15378"/>
        <dbReference type="ChEBI" id="CHEBI:15379"/>
        <dbReference type="ChEBI" id="CHEBI:29033"/>
        <dbReference type="ChEBI" id="CHEBI:29034"/>
        <dbReference type="EC" id="1.16.3.1"/>
    </reaction>
</comment>
<evidence type="ECO:0000256" key="2">
    <source>
        <dbReference type="ARBA" id="ARBA00008183"/>
    </source>
</evidence>
<keyword evidence="7" id="KW-0809">Transit peptide</keyword>
<dbReference type="InterPro" id="IPR036524">
    <property type="entry name" value="Frataxin/CyaY_sf"/>
</dbReference>
<dbReference type="VEuPathDB" id="FungiDB:HGUI_00595"/>
<dbReference type="AlphaFoldDB" id="A0A1L0B0B5"/>
<evidence type="ECO:0000256" key="8">
    <source>
        <dbReference type="ARBA" id="ARBA00023002"/>
    </source>
</evidence>
<dbReference type="PANTHER" id="PTHR16821:SF2">
    <property type="entry name" value="FRATAXIN, MITOCHONDRIAL"/>
    <property type="match status" value="1"/>
</dbReference>
<comment type="similarity">
    <text evidence="2">Belongs to the frataxin family.</text>
</comment>
<dbReference type="GO" id="GO:0016226">
    <property type="term" value="P:iron-sulfur cluster assembly"/>
    <property type="evidence" value="ECO:0007669"/>
    <property type="project" value="EnsemblFungi"/>
</dbReference>
<dbReference type="GO" id="GO:0006879">
    <property type="term" value="P:intracellular iron ion homeostasis"/>
    <property type="evidence" value="ECO:0007669"/>
    <property type="project" value="UniProtKB-KW"/>
</dbReference>
<proteinExistence type="inferred from homology"/>
<dbReference type="NCBIfam" id="TIGR03422">
    <property type="entry name" value="mito_frataxin"/>
    <property type="match status" value="1"/>
</dbReference>
<evidence type="ECO:0000256" key="11">
    <source>
        <dbReference type="ARBA" id="ARBA00023128"/>
    </source>
</evidence>
<organism evidence="13 14">
    <name type="scientific">Hanseniaspora guilliermondii</name>
    <dbReference type="NCBI Taxonomy" id="56406"/>
    <lineage>
        <taxon>Eukaryota</taxon>
        <taxon>Fungi</taxon>
        <taxon>Dikarya</taxon>
        <taxon>Ascomycota</taxon>
        <taxon>Saccharomycotina</taxon>
        <taxon>Saccharomycetes</taxon>
        <taxon>Saccharomycodales</taxon>
        <taxon>Saccharomycodaceae</taxon>
        <taxon>Hanseniaspora</taxon>
    </lineage>
</organism>
<dbReference type="PROSITE" id="PS01344">
    <property type="entry name" value="FRATAXIN_1"/>
    <property type="match status" value="1"/>
</dbReference>
<dbReference type="GO" id="GO:0006979">
    <property type="term" value="P:response to oxidative stress"/>
    <property type="evidence" value="ECO:0007669"/>
    <property type="project" value="EnsemblFungi"/>
</dbReference>
<evidence type="ECO:0000256" key="12">
    <source>
        <dbReference type="ARBA" id="ARBA00047990"/>
    </source>
</evidence>
<dbReference type="GO" id="GO:0006121">
    <property type="term" value="P:mitochondrial electron transport, succinate to ubiquinone"/>
    <property type="evidence" value="ECO:0007669"/>
    <property type="project" value="EnsemblFungi"/>
</dbReference>
<dbReference type="GO" id="GO:0005759">
    <property type="term" value="C:mitochondrial matrix"/>
    <property type="evidence" value="ECO:0007669"/>
    <property type="project" value="EnsemblFungi"/>
</dbReference>
<dbReference type="NCBIfam" id="TIGR03421">
    <property type="entry name" value="FeS_CyaY"/>
    <property type="match status" value="1"/>
</dbReference>
<keyword evidence="8" id="KW-0560">Oxidoreductase</keyword>
<dbReference type="Gene3D" id="3.30.920.10">
    <property type="entry name" value="Frataxin/CyaY"/>
    <property type="match status" value="1"/>
</dbReference>
<dbReference type="InterPro" id="IPR002908">
    <property type="entry name" value="Frataxin/CyaY"/>
</dbReference>
<dbReference type="EC" id="1.16.3.1" evidence="3"/>
<dbReference type="GO" id="GO:0010040">
    <property type="term" value="P:response to iron(II) ion"/>
    <property type="evidence" value="ECO:0007669"/>
    <property type="project" value="EnsemblFungi"/>
</dbReference>
<dbReference type="GO" id="GO:0004322">
    <property type="term" value="F:ferroxidase activity"/>
    <property type="evidence" value="ECO:0007669"/>
    <property type="project" value="UniProtKB-EC"/>
</dbReference>
<dbReference type="EMBL" id="FQNF01000007">
    <property type="protein sequence ID" value="SGZ38395.1"/>
    <property type="molecule type" value="Genomic_DNA"/>
</dbReference>
<dbReference type="Proteomes" id="UP000183365">
    <property type="component" value="Unassembled WGS sequence"/>
</dbReference>
<evidence type="ECO:0000313" key="14">
    <source>
        <dbReference type="Proteomes" id="UP000183365"/>
    </source>
</evidence>
<evidence type="ECO:0000256" key="6">
    <source>
        <dbReference type="ARBA" id="ARBA00022496"/>
    </source>
</evidence>
<keyword evidence="10" id="KW-0406">Ion transport</keyword>
<evidence type="ECO:0000256" key="5">
    <source>
        <dbReference type="ARBA" id="ARBA00022448"/>
    </source>
</evidence>
<dbReference type="OrthoDB" id="1897642at2759"/>
<dbReference type="InterPro" id="IPR020895">
    <property type="entry name" value="Frataxin_CS"/>
</dbReference>
<dbReference type="GO" id="GO:0051537">
    <property type="term" value="F:2 iron, 2 sulfur cluster binding"/>
    <property type="evidence" value="ECO:0007669"/>
    <property type="project" value="TreeGrafter"/>
</dbReference>
<name>A0A1L0B0B5_9ASCO</name>
<dbReference type="GO" id="GO:0034986">
    <property type="term" value="F:iron chaperone activity"/>
    <property type="evidence" value="ECO:0007669"/>
    <property type="project" value="EnsemblFungi"/>
</dbReference>
<dbReference type="GO" id="GO:0006826">
    <property type="term" value="P:iron ion transport"/>
    <property type="evidence" value="ECO:0007669"/>
    <property type="project" value="UniProtKB-KW"/>
</dbReference>
<dbReference type="GO" id="GO:0008199">
    <property type="term" value="F:ferric iron binding"/>
    <property type="evidence" value="ECO:0007669"/>
    <property type="project" value="InterPro"/>
</dbReference>
<dbReference type="PANTHER" id="PTHR16821">
    <property type="entry name" value="FRATAXIN"/>
    <property type="match status" value="1"/>
</dbReference>
<keyword evidence="11" id="KW-0496">Mitochondrion</keyword>
<evidence type="ECO:0000256" key="10">
    <source>
        <dbReference type="ARBA" id="ARBA00023065"/>
    </source>
</evidence>
<evidence type="ECO:0000256" key="1">
    <source>
        <dbReference type="ARBA" id="ARBA00004173"/>
    </source>
</evidence>
<evidence type="ECO:0000256" key="7">
    <source>
        <dbReference type="ARBA" id="ARBA00022946"/>
    </source>
</evidence>
<dbReference type="GO" id="GO:0042802">
    <property type="term" value="F:identical protein binding"/>
    <property type="evidence" value="ECO:0007669"/>
    <property type="project" value="EnsemblFungi"/>
</dbReference>
<evidence type="ECO:0000256" key="4">
    <source>
        <dbReference type="ARBA" id="ARBA00022434"/>
    </source>
</evidence>
<keyword evidence="6" id="KW-0410">Iron transport</keyword>
<dbReference type="InterPro" id="IPR017789">
    <property type="entry name" value="Frataxin"/>
</dbReference>
<sequence length="167" mass="19194">MMLKTFRLTSAKHLLNRTNYNNVIKSQFHVKPVYKNKISAATSGVSIPKHILNLNPDLYDKKANLFLEDLTDQLETLSEDDPSFISSVDSAQGVVEFDLENVGTYVINKQPPNKQIWLSSPISGPFRFDYDSIKDNWISLRDENLDLLDHLNKEIKESSNNKYNLDF</sequence>
<evidence type="ECO:0000313" key="13">
    <source>
        <dbReference type="EMBL" id="SGZ38395.1"/>
    </source>
</evidence>
<keyword evidence="9" id="KW-0408">Iron</keyword>
<evidence type="ECO:0000256" key="3">
    <source>
        <dbReference type="ARBA" id="ARBA00013107"/>
    </source>
</evidence>
<comment type="subcellular location">
    <subcellularLocation>
        <location evidence="1">Mitochondrion</location>
    </subcellularLocation>
</comment>
<reference evidence="14" key="1">
    <citation type="submission" date="2016-11" db="EMBL/GenBank/DDBJ databases">
        <authorList>
            <person name="Guldener U."/>
        </authorList>
    </citation>
    <scope>NUCLEOTIDE SEQUENCE [LARGE SCALE GENOMIC DNA]</scope>
</reference>
<keyword evidence="14" id="KW-1185">Reference proteome</keyword>
<dbReference type="SMART" id="SM01219">
    <property type="entry name" value="Frataxin_Cyay"/>
    <property type="match status" value="1"/>
</dbReference>
<keyword evidence="5" id="KW-0813">Transport</keyword>
<protein>
    <recommendedName>
        <fullName evidence="3">ferroxidase</fullName>
        <ecNumber evidence="3">1.16.3.1</ecNumber>
    </recommendedName>
</protein>
<dbReference type="Pfam" id="PF01491">
    <property type="entry name" value="Frataxin_Cyay"/>
    <property type="match status" value="1"/>
</dbReference>
<dbReference type="PROSITE" id="PS50810">
    <property type="entry name" value="FRATAXIN_2"/>
    <property type="match status" value="1"/>
</dbReference>
<keyword evidence="4" id="KW-0409">Iron storage</keyword>
<gene>
    <name evidence="13" type="ORF">HGUI_00595</name>
</gene>
<dbReference type="GO" id="GO:0008198">
    <property type="term" value="F:ferrous iron binding"/>
    <property type="evidence" value="ECO:0007669"/>
    <property type="project" value="EnsemblFungi"/>
</dbReference>
<dbReference type="SUPFAM" id="SSF55387">
    <property type="entry name" value="Frataxin/Nqo15-like"/>
    <property type="match status" value="1"/>
</dbReference>